<dbReference type="Proteomes" id="UP000240418">
    <property type="component" value="Unassembled WGS sequence"/>
</dbReference>
<sequence length="320" mass="34655">MNLSAIPFSAALEHLPGLSSGKLVRYGAILKDAQTGKIVGHLQETGLLRTVMEQAPGLLSGANPVGAGLSVFQTIQNEQIKSRMAALESLMGGMKNLQLATLGTSVLGIGVTVASTAIVLHRLNHIGAAVERMEEKIDAIPKVWEEARIRHNLTELRTQLERVEESDVRSDRDEVLRAADGKLNENYNHFSDTALKMSAEITLDADLFRAVLCALSLCGGAQFRVLLALDEKQAAAKRASAQAQQLNQIAWNLPADVMRTKIADKDTALSLTSDLSELRARLSSQPLTAAALIENDLHGREYIERAVAEEEEPLLVLPQA</sequence>
<dbReference type="AlphaFoldDB" id="A0A2P8F2X0"/>
<keyword evidence="2" id="KW-1185">Reference proteome</keyword>
<evidence type="ECO:0000313" key="2">
    <source>
        <dbReference type="Proteomes" id="UP000240418"/>
    </source>
</evidence>
<gene>
    <name evidence="1" type="ORF">CLV88_12319</name>
</gene>
<name>A0A2P8F2X0_9RHOB</name>
<dbReference type="EMBL" id="PYGJ01000023">
    <property type="protein sequence ID" value="PSL16052.1"/>
    <property type="molecule type" value="Genomic_DNA"/>
</dbReference>
<dbReference type="RefSeq" id="WP_106610428.1">
    <property type="nucleotide sequence ID" value="NZ_PYGJ01000023.1"/>
</dbReference>
<proteinExistence type="predicted"/>
<organism evidence="1 2">
    <name type="scientific">Shimia abyssi</name>
    <dbReference type="NCBI Taxonomy" id="1662395"/>
    <lineage>
        <taxon>Bacteria</taxon>
        <taxon>Pseudomonadati</taxon>
        <taxon>Pseudomonadota</taxon>
        <taxon>Alphaproteobacteria</taxon>
        <taxon>Rhodobacterales</taxon>
        <taxon>Roseobacteraceae</taxon>
    </lineage>
</organism>
<dbReference type="OrthoDB" id="7060592at2"/>
<protein>
    <submittedName>
        <fullName evidence="1">Uncharacterized protein</fullName>
    </submittedName>
</protein>
<comment type="caution">
    <text evidence="1">The sequence shown here is derived from an EMBL/GenBank/DDBJ whole genome shotgun (WGS) entry which is preliminary data.</text>
</comment>
<accession>A0A2P8F2X0</accession>
<reference evidence="1 2" key="1">
    <citation type="submission" date="2018-03" db="EMBL/GenBank/DDBJ databases">
        <title>Genomic Encyclopedia of Archaeal and Bacterial Type Strains, Phase II (KMG-II): from individual species to whole genera.</title>
        <authorList>
            <person name="Goeker M."/>
        </authorList>
    </citation>
    <scope>NUCLEOTIDE SEQUENCE [LARGE SCALE GENOMIC DNA]</scope>
    <source>
        <strain evidence="1 2">DSM 100673</strain>
    </source>
</reference>
<evidence type="ECO:0000313" key="1">
    <source>
        <dbReference type="EMBL" id="PSL16052.1"/>
    </source>
</evidence>